<evidence type="ECO:0000313" key="4">
    <source>
        <dbReference type="Proteomes" id="UP000261560"/>
    </source>
</evidence>
<keyword evidence="2" id="KW-0677">Repeat</keyword>
<keyword evidence="4" id="KW-1185">Reference proteome</keyword>
<reference evidence="3" key="1">
    <citation type="submission" date="2025-08" db="UniProtKB">
        <authorList>
            <consortium name="Ensembl"/>
        </authorList>
    </citation>
    <scope>IDENTIFICATION</scope>
</reference>
<dbReference type="InterPro" id="IPR051261">
    <property type="entry name" value="NLR"/>
</dbReference>
<organism evidence="3 4">
    <name type="scientific">Oryzias melastigma</name>
    <name type="common">Marine medaka</name>
    <dbReference type="NCBI Taxonomy" id="30732"/>
    <lineage>
        <taxon>Eukaryota</taxon>
        <taxon>Metazoa</taxon>
        <taxon>Chordata</taxon>
        <taxon>Craniata</taxon>
        <taxon>Vertebrata</taxon>
        <taxon>Euteleostomi</taxon>
        <taxon>Actinopterygii</taxon>
        <taxon>Neopterygii</taxon>
        <taxon>Teleostei</taxon>
        <taxon>Neoteleostei</taxon>
        <taxon>Acanthomorphata</taxon>
        <taxon>Ovalentaria</taxon>
        <taxon>Atherinomorphae</taxon>
        <taxon>Beloniformes</taxon>
        <taxon>Adrianichthyidae</taxon>
        <taxon>Oryziinae</taxon>
        <taxon>Oryzias</taxon>
    </lineage>
</organism>
<sequence>GSALQSNPSNLIELDLSRNNLKDSVLPLCGFLESPNCRLQTLRSVNMVNSLKGSFYGGGVRGPKSLKGWQIRTALMLIFPHWSDLNCCIMIVIKLMLEELSFLIHSILLLKVSMSANLAGTPAAIFVPEHTILIVFRLKNCSLSKTSCENLASSLKSSPHTLTELDLSNNDLQDLGFYNLCSFLESSYNRLKTLRLVLLVEAHTDTAIFSSYATCGSLGLLKVHSSIELLTLVRWFSLVQKKIGKKTLTLLRDCSLSKDSCTALVSVLKTNTSYLKELDLRGNNYLQDSDVQQLQDLVKVPYIKLQTLRSVEVWSQSNCFVLQLV</sequence>
<evidence type="ECO:0000256" key="1">
    <source>
        <dbReference type="ARBA" id="ARBA00022614"/>
    </source>
</evidence>
<dbReference type="GeneTree" id="ENSGT01150000286911"/>
<dbReference type="Gene3D" id="3.80.10.10">
    <property type="entry name" value="Ribonuclease Inhibitor"/>
    <property type="match status" value="2"/>
</dbReference>
<evidence type="ECO:0000256" key="2">
    <source>
        <dbReference type="ARBA" id="ARBA00022737"/>
    </source>
</evidence>
<dbReference type="Ensembl" id="ENSOMET00000021853.1">
    <property type="protein sequence ID" value="ENSOMEP00000030970.1"/>
    <property type="gene ID" value="ENSOMEG00000015568.1"/>
</dbReference>
<dbReference type="InterPro" id="IPR001611">
    <property type="entry name" value="Leu-rich_rpt"/>
</dbReference>
<dbReference type="InterPro" id="IPR032675">
    <property type="entry name" value="LRR_dom_sf"/>
</dbReference>
<protein>
    <recommendedName>
        <fullName evidence="5">NACHT LRR and PYD domain-containing protein</fullName>
    </recommendedName>
</protein>
<dbReference type="Proteomes" id="UP000261560">
    <property type="component" value="Unplaced"/>
</dbReference>
<reference evidence="3" key="2">
    <citation type="submission" date="2025-09" db="UniProtKB">
        <authorList>
            <consortium name="Ensembl"/>
        </authorList>
    </citation>
    <scope>IDENTIFICATION</scope>
</reference>
<dbReference type="PROSITE" id="PS51450">
    <property type="entry name" value="LRR"/>
    <property type="match status" value="1"/>
</dbReference>
<name>A0A3B3DNL6_ORYME</name>
<dbReference type="SUPFAM" id="SSF52047">
    <property type="entry name" value="RNI-like"/>
    <property type="match status" value="1"/>
</dbReference>
<evidence type="ECO:0008006" key="5">
    <source>
        <dbReference type="Google" id="ProtNLM"/>
    </source>
</evidence>
<dbReference type="SMART" id="SM00368">
    <property type="entry name" value="LRR_RI"/>
    <property type="match status" value="2"/>
</dbReference>
<keyword evidence="1" id="KW-0433">Leucine-rich repeat</keyword>
<proteinExistence type="predicted"/>
<dbReference type="PANTHER" id="PTHR24106">
    <property type="entry name" value="NACHT, LRR AND CARD DOMAINS-CONTAINING"/>
    <property type="match status" value="1"/>
</dbReference>
<dbReference type="AlphaFoldDB" id="A0A3B3DNL6"/>
<dbReference type="Pfam" id="PF13516">
    <property type="entry name" value="LRR_6"/>
    <property type="match status" value="2"/>
</dbReference>
<accession>A0A3B3DNL6</accession>
<evidence type="ECO:0000313" key="3">
    <source>
        <dbReference type="Ensembl" id="ENSOMEP00000030970.1"/>
    </source>
</evidence>